<dbReference type="CDD" id="cd08958">
    <property type="entry name" value="FR_SDR_e"/>
    <property type="match status" value="1"/>
</dbReference>
<evidence type="ECO:0000313" key="5">
    <source>
        <dbReference type="EMBL" id="KAL0450669.1"/>
    </source>
</evidence>
<comment type="similarity">
    <text evidence="3">Belongs to the 3-beta-HSD family.</text>
</comment>
<dbReference type="Pfam" id="PF01073">
    <property type="entry name" value="3Beta_HSD"/>
    <property type="match status" value="1"/>
</dbReference>
<dbReference type="SUPFAM" id="SSF51735">
    <property type="entry name" value="NAD(P)-binding Rossmann-fold domains"/>
    <property type="match status" value="1"/>
</dbReference>
<dbReference type="GO" id="GO:0006694">
    <property type="term" value="P:steroid biosynthetic process"/>
    <property type="evidence" value="ECO:0007669"/>
    <property type="project" value="InterPro"/>
</dbReference>
<dbReference type="GO" id="GO:0016616">
    <property type="term" value="F:oxidoreductase activity, acting on the CH-OH group of donors, NAD or NADP as acceptor"/>
    <property type="evidence" value="ECO:0007669"/>
    <property type="project" value="InterPro"/>
</dbReference>
<dbReference type="EMBL" id="JACGWN010000005">
    <property type="protein sequence ID" value="KAL0450669.1"/>
    <property type="molecule type" value="Genomic_DNA"/>
</dbReference>
<sequence length="361" mass="39989">MGIVRLEEETQKAELEEFRRMLLSCAAVHRRKDDDGFRGQENAVPAGNGDVLDRLVCVTSGVSYLGIAIVNQLLVSGYSVRIIVDNEEDVEKLREMGNSGEMRLNNSVVEVVMAKLTEFESLTEAFDGCRGVFHTAAFVDPAGLSGYSKAMADVEVNASKNVIKACGVSPSVRHCVLTSSLLTCIWRENPLDETSHLIDHKCWSDESVCLNKKLWYALGKLRAEKAAWDIAKQSGLKLATICPGLITGSKFYERNPTSTIAYLKGAQEMYTYGLLATVDIDKLAKAHVLVFEDMKKTASGRYICFDQVIEREDEVEELARETSINANSITGGASCSNRPRFQLSNGKLTRLMLRTRRCPIE</sequence>
<evidence type="ECO:0000256" key="3">
    <source>
        <dbReference type="RuleBase" id="RU004475"/>
    </source>
</evidence>
<accession>A0AAW2XA62</accession>
<reference evidence="5" key="1">
    <citation type="submission" date="2020-06" db="EMBL/GenBank/DDBJ databases">
        <authorList>
            <person name="Li T."/>
            <person name="Hu X."/>
            <person name="Zhang T."/>
            <person name="Song X."/>
            <person name="Zhang H."/>
            <person name="Dai N."/>
            <person name="Sheng W."/>
            <person name="Hou X."/>
            <person name="Wei L."/>
        </authorList>
    </citation>
    <scope>NUCLEOTIDE SEQUENCE</scope>
    <source>
        <strain evidence="5">KEN1</strain>
        <tissue evidence="5">Leaf</tissue>
    </source>
</reference>
<name>A0AAW2XA62_9LAMI</name>
<reference evidence="5" key="2">
    <citation type="journal article" date="2024" name="Plant">
        <title>Genomic evolution and insights into agronomic trait innovations of Sesamum species.</title>
        <authorList>
            <person name="Miao H."/>
            <person name="Wang L."/>
            <person name="Qu L."/>
            <person name="Liu H."/>
            <person name="Sun Y."/>
            <person name="Le M."/>
            <person name="Wang Q."/>
            <person name="Wei S."/>
            <person name="Zheng Y."/>
            <person name="Lin W."/>
            <person name="Duan Y."/>
            <person name="Cao H."/>
            <person name="Xiong S."/>
            <person name="Wang X."/>
            <person name="Wei L."/>
            <person name="Li C."/>
            <person name="Ma Q."/>
            <person name="Ju M."/>
            <person name="Zhao R."/>
            <person name="Li G."/>
            <person name="Mu C."/>
            <person name="Tian Q."/>
            <person name="Mei H."/>
            <person name="Zhang T."/>
            <person name="Gao T."/>
            <person name="Zhang H."/>
        </authorList>
    </citation>
    <scope>NUCLEOTIDE SEQUENCE</scope>
    <source>
        <strain evidence="5">KEN1</strain>
    </source>
</reference>
<dbReference type="PANTHER" id="PTHR10366">
    <property type="entry name" value="NAD DEPENDENT EPIMERASE/DEHYDRATASE"/>
    <property type="match status" value="1"/>
</dbReference>
<dbReference type="Gene3D" id="3.40.50.720">
    <property type="entry name" value="NAD(P)-binding Rossmann-like Domain"/>
    <property type="match status" value="1"/>
</dbReference>
<evidence type="ECO:0000256" key="2">
    <source>
        <dbReference type="ARBA" id="ARBA00023002"/>
    </source>
</evidence>
<keyword evidence="1" id="KW-0521">NADP</keyword>
<dbReference type="InterPro" id="IPR002225">
    <property type="entry name" value="3Beta_OHSteriod_DH/Estase"/>
</dbReference>
<evidence type="ECO:0000259" key="4">
    <source>
        <dbReference type="Pfam" id="PF01073"/>
    </source>
</evidence>
<dbReference type="InterPro" id="IPR050425">
    <property type="entry name" value="NAD(P)_dehydrat-like"/>
</dbReference>
<organism evidence="5">
    <name type="scientific">Sesamum latifolium</name>
    <dbReference type="NCBI Taxonomy" id="2727402"/>
    <lineage>
        <taxon>Eukaryota</taxon>
        <taxon>Viridiplantae</taxon>
        <taxon>Streptophyta</taxon>
        <taxon>Embryophyta</taxon>
        <taxon>Tracheophyta</taxon>
        <taxon>Spermatophyta</taxon>
        <taxon>Magnoliopsida</taxon>
        <taxon>eudicotyledons</taxon>
        <taxon>Gunneridae</taxon>
        <taxon>Pentapetalae</taxon>
        <taxon>asterids</taxon>
        <taxon>lamiids</taxon>
        <taxon>Lamiales</taxon>
        <taxon>Pedaliaceae</taxon>
        <taxon>Sesamum</taxon>
    </lineage>
</organism>
<evidence type="ECO:0000256" key="1">
    <source>
        <dbReference type="ARBA" id="ARBA00022857"/>
    </source>
</evidence>
<proteinExistence type="inferred from homology"/>
<comment type="caution">
    <text evidence="5">The sequence shown here is derived from an EMBL/GenBank/DDBJ whole genome shotgun (WGS) entry which is preliminary data.</text>
</comment>
<dbReference type="PANTHER" id="PTHR10366:SF483">
    <property type="entry name" value="CINNAMOYL COA REDUCTASE-LIKE PROTEIN"/>
    <property type="match status" value="1"/>
</dbReference>
<feature type="domain" description="3-beta hydroxysteroid dehydrogenase/isomerase" evidence="4">
    <location>
        <begin position="58"/>
        <end position="181"/>
    </location>
</feature>
<dbReference type="FunFam" id="3.40.50.720:FF:000388">
    <property type="entry name" value="Cinnamoyl-CoA reductase-like SNL6"/>
    <property type="match status" value="1"/>
</dbReference>
<dbReference type="AlphaFoldDB" id="A0AAW2XA62"/>
<protein>
    <submittedName>
        <fullName evidence="5">Cinnamoyl-CoA reductase-like SNL6</fullName>
    </submittedName>
</protein>
<gene>
    <name evidence="5" type="ORF">Slati_1623300</name>
</gene>
<dbReference type="InterPro" id="IPR036291">
    <property type="entry name" value="NAD(P)-bd_dom_sf"/>
</dbReference>
<keyword evidence="2 3" id="KW-0560">Oxidoreductase</keyword>